<name>A0ABQ3D6F2_9ACTN</name>
<evidence type="ECO:0000313" key="3">
    <source>
        <dbReference type="Proteomes" id="UP000653644"/>
    </source>
</evidence>
<keyword evidence="3" id="KW-1185">Reference proteome</keyword>
<feature type="region of interest" description="Disordered" evidence="1">
    <location>
        <begin position="1"/>
        <end position="30"/>
    </location>
</feature>
<protein>
    <submittedName>
        <fullName evidence="2">Uncharacterized protein</fullName>
    </submittedName>
</protein>
<dbReference type="SUPFAM" id="SSF82784">
    <property type="entry name" value="OsmC-like"/>
    <property type="match status" value="1"/>
</dbReference>
<evidence type="ECO:0000313" key="2">
    <source>
        <dbReference type="EMBL" id="GHA58488.1"/>
    </source>
</evidence>
<accession>A0ABQ3D6F2</accession>
<dbReference type="Proteomes" id="UP000653644">
    <property type="component" value="Unassembled WGS sequence"/>
</dbReference>
<proteinExistence type="predicted"/>
<dbReference type="Gene3D" id="3.30.300.20">
    <property type="match status" value="1"/>
</dbReference>
<reference evidence="3" key="1">
    <citation type="journal article" date="2019" name="Int. J. Syst. Evol. Microbiol.">
        <title>The Global Catalogue of Microorganisms (GCM) 10K type strain sequencing project: providing services to taxonomists for standard genome sequencing and annotation.</title>
        <authorList>
            <consortium name="The Broad Institute Genomics Platform"/>
            <consortium name="The Broad Institute Genome Sequencing Center for Infectious Disease"/>
            <person name="Wu L."/>
            <person name="Ma J."/>
        </authorList>
    </citation>
    <scope>NUCLEOTIDE SEQUENCE [LARGE SCALE GENOMIC DNA]</scope>
    <source>
        <strain evidence="3">JCM 4733</strain>
    </source>
</reference>
<organism evidence="2 3">
    <name type="scientific">Streptomyces canarius</name>
    <dbReference type="NCBI Taxonomy" id="285453"/>
    <lineage>
        <taxon>Bacteria</taxon>
        <taxon>Bacillati</taxon>
        <taxon>Actinomycetota</taxon>
        <taxon>Actinomycetes</taxon>
        <taxon>Kitasatosporales</taxon>
        <taxon>Streptomycetaceae</taxon>
        <taxon>Streptomyces</taxon>
    </lineage>
</organism>
<dbReference type="InterPro" id="IPR036102">
    <property type="entry name" value="OsmC/Ohrsf"/>
</dbReference>
<comment type="caution">
    <text evidence="2">The sequence shown here is derived from an EMBL/GenBank/DDBJ whole genome shotgun (WGS) entry which is preliminary data.</text>
</comment>
<gene>
    <name evidence="2" type="ORF">GCM10010345_73530</name>
</gene>
<dbReference type="EMBL" id="BMVN01000040">
    <property type="protein sequence ID" value="GHA58488.1"/>
    <property type="molecule type" value="Genomic_DNA"/>
</dbReference>
<sequence length="82" mass="8526">MGRRHDGSPHPAWPPAPAARPRDRLTPPPLPEQLFAAGWGVCLPGGVDADTAAELARAARRLCPCSKATLGNIPVTINAVAV</sequence>
<evidence type="ECO:0000256" key="1">
    <source>
        <dbReference type="SAM" id="MobiDB-lite"/>
    </source>
</evidence>
<dbReference type="InterPro" id="IPR015946">
    <property type="entry name" value="KH_dom-like_a/b"/>
</dbReference>